<evidence type="ECO:0000313" key="3">
    <source>
        <dbReference type="Proteomes" id="UP000433737"/>
    </source>
</evidence>
<dbReference type="AlphaFoldDB" id="A0AAX3J3U1"/>
<accession>A0AAX3J3U1</accession>
<keyword evidence="1" id="KW-0812">Transmembrane</keyword>
<comment type="caution">
    <text evidence="2">The sequence shown here is derived from an EMBL/GenBank/DDBJ whole genome shotgun (WGS) entry which is preliminary data.</text>
</comment>
<evidence type="ECO:0000256" key="1">
    <source>
        <dbReference type="SAM" id="Phobius"/>
    </source>
</evidence>
<dbReference type="EMBL" id="CABWMH010000007">
    <property type="protein sequence ID" value="VXB52309.1"/>
    <property type="molecule type" value="Genomic_DNA"/>
</dbReference>
<proteinExistence type="predicted"/>
<feature type="transmembrane region" description="Helical" evidence="1">
    <location>
        <begin position="7"/>
        <end position="30"/>
    </location>
</feature>
<name>A0AAX3J3U1_9GAMM</name>
<keyword evidence="1" id="KW-1133">Transmembrane helix</keyword>
<dbReference type="PROSITE" id="PS51257">
    <property type="entry name" value="PROKAR_LIPOPROTEIN"/>
    <property type="match status" value="1"/>
</dbReference>
<feature type="transmembrane region" description="Helical" evidence="1">
    <location>
        <begin position="42"/>
        <end position="60"/>
    </location>
</feature>
<keyword evidence="1" id="KW-0472">Membrane</keyword>
<evidence type="ECO:0000313" key="2">
    <source>
        <dbReference type="EMBL" id="VXB52309.1"/>
    </source>
</evidence>
<gene>
    <name evidence="2" type="ORF">PANT111_150152</name>
</gene>
<dbReference type="Proteomes" id="UP000433737">
    <property type="component" value="Unassembled WGS sequence"/>
</dbReference>
<sequence>MEIIIKLAVIIGWFVAVVVVSIACWSGIIWLLNRKIINDKGASAICFVVVFLAVLFCARYQ</sequence>
<organism evidence="2 3">
    <name type="scientific">Pantoea brenneri</name>
    <dbReference type="NCBI Taxonomy" id="472694"/>
    <lineage>
        <taxon>Bacteria</taxon>
        <taxon>Pseudomonadati</taxon>
        <taxon>Pseudomonadota</taxon>
        <taxon>Gammaproteobacteria</taxon>
        <taxon>Enterobacterales</taxon>
        <taxon>Erwiniaceae</taxon>
        <taxon>Pantoea</taxon>
    </lineage>
</organism>
<protein>
    <submittedName>
        <fullName evidence="2">Uncharacterized protein</fullName>
    </submittedName>
</protein>
<reference evidence="2 3" key="1">
    <citation type="submission" date="2019-10" db="EMBL/GenBank/DDBJ databases">
        <authorList>
            <person name="Karimi E."/>
        </authorList>
    </citation>
    <scope>NUCLEOTIDE SEQUENCE [LARGE SCALE GENOMIC DNA]</scope>
    <source>
        <strain evidence="2">Pantoea sp. 111</strain>
    </source>
</reference>